<proteinExistence type="predicted"/>
<name>A0A9D4LXP3_DREPO</name>
<organism evidence="2 3">
    <name type="scientific">Dreissena polymorpha</name>
    <name type="common">Zebra mussel</name>
    <name type="synonym">Mytilus polymorpha</name>
    <dbReference type="NCBI Taxonomy" id="45954"/>
    <lineage>
        <taxon>Eukaryota</taxon>
        <taxon>Metazoa</taxon>
        <taxon>Spiralia</taxon>
        <taxon>Lophotrochozoa</taxon>
        <taxon>Mollusca</taxon>
        <taxon>Bivalvia</taxon>
        <taxon>Autobranchia</taxon>
        <taxon>Heteroconchia</taxon>
        <taxon>Euheterodonta</taxon>
        <taxon>Imparidentia</taxon>
        <taxon>Neoheterodontei</taxon>
        <taxon>Myida</taxon>
        <taxon>Dreissenoidea</taxon>
        <taxon>Dreissenidae</taxon>
        <taxon>Dreissena</taxon>
    </lineage>
</organism>
<keyword evidence="1" id="KW-1133">Transmembrane helix</keyword>
<comment type="caution">
    <text evidence="2">The sequence shown here is derived from an EMBL/GenBank/DDBJ whole genome shotgun (WGS) entry which is preliminary data.</text>
</comment>
<gene>
    <name evidence="2" type="ORF">DPMN_030160</name>
</gene>
<evidence type="ECO:0000313" key="2">
    <source>
        <dbReference type="EMBL" id="KAH3867035.1"/>
    </source>
</evidence>
<reference evidence="2" key="2">
    <citation type="submission" date="2020-11" db="EMBL/GenBank/DDBJ databases">
        <authorList>
            <person name="McCartney M.A."/>
            <person name="Auch B."/>
            <person name="Kono T."/>
            <person name="Mallez S."/>
            <person name="Becker A."/>
            <person name="Gohl D.M."/>
            <person name="Silverstein K.A.T."/>
            <person name="Koren S."/>
            <person name="Bechman K.B."/>
            <person name="Herman A."/>
            <person name="Abrahante J.E."/>
            <person name="Garbe J."/>
        </authorList>
    </citation>
    <scope>NUCLEOTIDE SEQUENCE</scope>
    <source>
        <strain evidence="2">Duluth1</strain>
        <tissue evidence="2">Whole animal</tissue>
    </source>
</reference>
<keyword evidence="1" id="KW-0472">Membrane</keyword>
<keyword evidence="3" id="KW-1185">Reference proteome</keyword>
<protein>
    <submittedName>
        <fullName evidence="2">Uncharacterized protein</fullName>
    </submittedName>
</protein>
<dbReference type="EMBL" id="JAIWYP010000002">
    <property type="protein sequence ID" value="KAH3867035.1"/>
    <property type="molecule type" value="Genomic_DNA"/>
</dbReference>
<dbReference type="AlphaFoldDB" id="A0A9D4LXP3"/>
<evidence type="ECO:0000256" key="1">
    <source>
        <dbReference type="SAM" id="Phobius"/>
    </source>
</evidence>
<keyword evidence="1" id="KW-0812">Transmembrane</keyword>
<feature type="transmembrane region" description="Helical" evidence="1">
    <location>
        <begin position="129"/>
        <end position="150"/>
    </location>
</feature>
<accession>A0A9D4LXP3</accession>
<sequence length="153" mass="17615">MARTMMGITSLGEELRNIVLFDLEMEAQECANKGSALYLKHFDNLIKFRWENIINEMVKKQSFLSQVLLAITLPRNKIGDSKRTRDLVPVLGTAYAILMKQRYSALSGVQKMISVALANEQTHQKVKFMFSYTSFMFVSALLISFCLYLYEYC</sequence>
<evidence type="ECO:0000313" key="3">
    <source>
        <dbReference type="Proteomes" id="UP000828390"/>
    </source>
</evidence>
<dbReference type="Proteomes" id="UP000828390">
    <property type="component" value="Unassembled WGS sequence"/>
</dbReference>
<reference evidence="2" key="1">
    <citation type="journal article" date="2019" name="bioRxiv">
        <title>The Genome of the Zebra Mussel, Dreissena polymorpha: A Resource for Invasive Species Research.</title>
        <authorList>
            <person name="McCartney M.A."/>
            <person name="Auch B."/>
            <person name="Kono T."/>
            <person name="Mallez S."/>
            <person name="Zhang Y."/>
            <person name="Obille A."/>
            <person name="Becker A."/>
            <person name="Abrahante J.E."/>
            <person name="Garbe J."/>
            <person name="Badalamenti J.P."/>
            <person name="Herman A."/>
            <person name="Mangelson H."/>
            <person name="Liachko I."/>
            <person name="Sullivan S."/>
            <person name="Sone E.D."/>
            <person name="Koren S."/>
            <person name="Silverstein K.A.T."/>
            <person name="Beckman K.B."/>
            <person name="Gohl D.M."/>
        </authorList>
    </citation>
    <scope>NUCLEOTIDE SEQUENCE</scope>
    <source>
        <strain evidence="2">Duluth1</strain>
        <tissue evidence="2">Whole animal</tissue>
    </source>
</reference>